<dbReference type="AlphaFoldDB" id="A0AAD6Y9R8"/>
<comment type="caution">
    <text evidence="1">The sequence shown here is derived from an EMBL/GenBank/DDBJ whole genome shotgun (WGS) entry which is preliminary data.</text>
</comment>
<keyword evidence="2" id="KW-1185">Reference proteome</keyword>
<name>A0AAD6Y9R8_9AGAR</name>
<proteinExistence type="predicted"/>
<dbReference type="Proteomes" id="UP001219525">
    <property type="component" value="Unassembled WGS sequence"/>
</dbReference>
<protein>
    <submittedName>
        <fullName evidence="1">Uncharacterized protein</fullName>
    </submittedName>
</protein>
<evidence type="ECO:0000313" key="2">
    <source>
        <dbReference type="Proteomes" id="UP001219525"/>
    </source>
</evidence>
<accession>A0AAD6Y9R8</accession>
<gene>
    <name evidence="1" type="ORF">GGX14DRAFT_571743</name>
</gene>
<evidence type="ECO:0000313" key="1">
    <source>
        <dbReference type="EMBL" id="KAJ7201168.1"/>
    </source>
</evidence>
<reference evidence="1" key="1">
    <citation type="submission" date="2023-03" db="EMBL/GenBank/DDBJ databases">
        <title>Massive genome expansion in bonnet fungi (Mycena s.s.) driven by repeated elements and novel gene families across ecological guilds.</title>
        <authorList>
            <consortium name="Lawrence Berkeley National Laboratory"/>
            <person name="Harder C.B."/>
            <person name="Miyauchi S."/>
            <person name="Viragh M."/>
            <person name="Kuo A."/>
            <person name="Thoen E."/>
            <person name="Andreopoulos B."/>
            <person name="Lu D."/>
            <person name="Skrede I."/>
            <person name="Drula E."/>
            <person name="Henrissat B."/>
            <person name="Morin E."/>
            <person name="Kohler A."/>
            <person name="Barry K."/>
            <person name="LaButti K."/>
            <person name="Morin E."/>
            <person name="Salamov A."/>
            <person name="Lipzen A."/>
            <person name="Mereny Z."/>
            <person name="Hegedus B."/>
            <person name="Baldrian P."/>
            <person name="Stursova M."/>
            <person name="Weitz H."/>
            <person name="Taylor A."/>
            <person name="Grigoriev I.V."/>
            <person name="Nagy L.G."/>
            <person name="Martin F."/>
            <person name="Kauserud H."/>
        </authorList>
    </citation>
    <scope>NUCLEOTIDE SEQUENCE</scope>
    <source>
        <strain evidence="1">9144</strain>
    </source>
</reference>
<organism evidence="1 2">
    <name type="scientific">Mycena pura</name>
    <dbReference type="NCBI Taxonomy" id="153505"/>
    <lineage>
        <taxon>Eukaryota</taxon>
        <taxon>Fungi</taxon>
        <taxon>Dikarya</taxon>
        <taxon>Basidiomycota</taxon>
        <taxon>Agaricomycotina</taxon>
        <taxon>Agaricomycetes</taxon>
        <taxon>Agaricomycetidae</taxon>
        <taxon>Agaricales</taxon>
        <taxon>Marasmiineae</taxon>
        <taxon>Mycenaceae</taxon>
        <taxon>Mycena</taxon>
    </lineage>
</organism>
<dbReference type="EMBL" id="JARJCW010000060">
    <property type="protein sequence ID" value="KAJ7201168.1"/>
    <property type="molecule type" value="Genomic_DNA"/>
</dbReference>
<sequence>MSYLQLPIISGDADDDLDDEGTNITCMFKPFRSLTYEVLCTSCLDERRVHELYKLQVRLKLLYCLDFTQIAIVSLNSYLPDSTAEQIAEVSVLYPDNPAEILGQFKRLAAFQGDYAFIGGRHFLLEHA</sequence>